<dbReference type="EMBL" id="MCFA01000429">
    <property type="protein sequence ID" value="ORX91864.1"/>
    <property type="molecule type" value="Genomic_DNA"/>
</dbReference>
<evidence type="ECO:0000256" key="6">
    <source>
        <dbReference type="SAM" id="Phobius"/>
    </source>
</evidence>
<name>A0A1Y1Y2M0_9PLEO</name>
<keyword evidence="2" id="KW-0813">Transport</keyword>
<dbReference type="AlphaFoldDB" id="A0A1Y1Y2M0"/>
<evidence type="ECO:0000256" key="4">
    <source>
        <dbReference type="ARBA" id="ARBA00022989"/>
    </source>
</evidence>
<proteinExistence type="predicted"/>
<dbReference type="PIRSF" id="PIRSF006060">
    <property type="entry name" value="AA_transporter"/>
    <property type="match status" value="1"/>
</dbReference>
<organism evidence="7 8">
    <name type="scientific">Clohesyomyces aquaticus</name>
    <dbReference type="NCBI Taxonomy" id="1231657"/>
    <lineage>
        <taxon>Eukaryota</taxon>
        <taxon>Fungi</taxon>
        <taxon>Dikarya</taxon>
        <taxon>Ascomycota</taxon>
        <taxon>Pezizomycotina</taxon>
        <taxon>Dothideomycetes</taxon>
        <taxon>Pleosporomycetidae</taxon>
        <taxon>Pleosporales</taxon>
        <taxon>Lindgomycetaceae</taxon>
        <taxon>Clohesyomyces</taxon>
    </lineage>
</organism>
<dbReference type="OrthoDB" id="3257095at2759"/>
<dbReference type="InterPro" id="IPR002293">
    <property type="entry name" value="AA/rel_permease1"/>
</dbReference>
<feature type="transmembrane region" description="Helical" evidence="6">
    <location>
        <begin position="428"/>
        <end position="449"/>
    </location>
</feature>
<comment type="caution">
    <text evidence="7">The sequence shown here is derived from an EMBL/GenBank/DDBJ whole genome shotgun (WGS) entry which is preliminary data.</text>
</comment>
<keyword evidence="3 6" id="KW-0812">Transmembrane</keyword>
<dbReference type="PANTHER" id="PTHR45649">
    <property type="entry name" value="AMINO-ACID PERMEASE BAT1"/>
    <property type="match status" value="1"/>
</dbReference>
<feature type="transmembrane region" description="Helical" evidence="6">
    <location>
        <begin position="255"/>
        <end position="276"/>
    </location>
</feature>
<feature type="transmembrane region" description="Helical" evidence="6">
    <location>
        <begin position="491"/>
        <end position="512"/>
    </location>
</feature>
<evidence type="ECO:0000256" key="3">
    <source>
        <dbReference type="ARBA" id="ARBA00022692"/>
    </source>
</evidence>
<evidence type="ECO:0000256" key="5">
    <source>
        <dbReference type="ARBA" id="ARBA00023136"/>
    </source>
</evidence>
<feature type="transmembrane region" description="Helical" evidence="6">
    <location>
        <begin position="213"/>
        <end position="235"/>
    </location>
</feature>
<dbReference type="GO" id="GO:0022857">
    <property type="term" value="F:transmembrane transporter activity"/>
    <property type="evidence" value="ECO:0007669"/>
    <property type="project" value="InterPro"/>
</dbReference>
<gene>
    <name evidence="7" type="ORF">BCR34DRAFT_271440</name>
</gene>
<feature type="transmembrane region" description="Helical" evidence="6">
    <location>
        <begin position="186"/>
        <end position="206"/>
    </location>
</feature>
<dbReference type="Pfam" id="PF13520">
    <property type="entry name" value="AA_permease_2"/>
    <property type="match status" value="1"/>
</dbReference>
<feature type="transmembrane region" description="Helical" evidence="6">
    <location>
        <begin position="397"/>
        <end position="416"/>
    </location>
</feature>
<feature type="transmembrane region" description="Helical" evidence="6">
    <location>
        <begin position="351"/>
        <end position="376"/>
    </location>
</feature>
<feature type="transmembrane region" description="Helical" evidence="6">
    <location>
        <begin position="297"/>
        <end position="317"/>
    </location>
</feature>
<evidence type="ECO:0000313" key="7">
    <source>
        <dbReference type="EMBL" id="ORX91864.1"/>
    </source>
</evidence>
<dbReference type="PANTHER" id="PTHR45649:SF1">
    <property type="entry name" value="TRANSPORTER, PUTATIVE (EUROFUNG)-RELATED"/>
    <property type="match status" value="1"/>
</dbReference>
<evidence type="ECO:0000256" key="2">
    <source>
        <dbReference type="ARBA" id="ARBA00022448"/>
    </source>
</evidence>
<protein>
    <submittedName>
        <fullName evidence="7">Amino acid/polyamine transporter I</fullName>
    </submittedName>
</protein>
<sequence>MPEILTMDKAVESYGQELHTLDEEVPRQRGKAPDSKMVGEFDRDRYDLARAGKKQVLKRRFGLVSMTGLTCGLMCTWESLMVVFLVGFTNGGPAGLVYGFLIVWLGNISVFISIGELSSMIPTAGGQYHWVSLLAPQTSTKFFSYLTGWLTVIGWISGLTAASYFVAELILALIALNDDSFAPRGWQGTLLLWGGLILCVIINIFMSGALPSIEVFVLIIHILGFFGILIPLVYLSPTHNSAKDIFTMFNNGGGWQTQTLSFFVGIQGNALAFVGTDSAVHMSEEVRNATKDVARSMVVSLVLNGCLAFGMLFALLFSVPYEQIVDFAAESQFPFIKIFEYSVGSRAGASVMTGLIVLLEFCSALGCLAAASRMTWSFARDNGLPFSKELFFIDKRTSIPIVAIMSVTVFSALLAIVNIGNGTAFNDIVSLVLEGFYLSYLIAIGLLLWRRLRGDIREASSSSEVTHYSIPASEGVHSNLRWGPWHLKGTLGIANNMVACSYLILQIFFSFWPGTRQTNAEHMNYAILVTGSVLLFSIGYYLWGARKTYKGPIVEIDLHRL</sequence>
<accession>A0A1Y1Y2M0</accession>
<comment type="subcellular location">
    <subcellularLocation>
        <location evidence="1">Membrane</location>
        <topology evidence="1">Multi-pass membrane protein</topology>
    </subcellularLocation>
</comment>
<dbReference type="Gene3D" id="1.20.1740.10">
    <property type="entry name" value="Amino acid/polyamine transporter I"/>
    <property type="match status" value="1"/>
</dbReference>
<keyword evidence="4 6" id="KW-1133">Transmembrane helix</keyword>
<feature type="transmembrane region" description="Helical" evidence="6">
    <location>
        <begin position="98"/>
        <end position="121"/>
    </location>
</feature>
<evidence type="ECO:0000256" key="1">
    <source>
        <dbReference type="ARBA" id="ARBA00004141"/>
    </source>
</evidence>
<dbReference type="GO" id="GO:0016020">
    <property type="term" value="C:membrane"/>
    <property type="evidence" value="ECO:0007669"/>
    <property type="project" value="UniProtKB-SubCell"/>
</dbReference>
<dbReference type="Proteomes" id="UP000193144">
    <property type="component" value="Unassembled WGS sequence"/>
</dbReference>
<reference evidence="7 8" key="1">
    <citation type="submission" date="2016-07" db="EMBL/GenBank/DDBJ databases">
        <title>Pervasive Adenine N6-methylation of Active Genes in Fungi.</title>
        <authorList>
            <consortium name="DOE Joint Genome Institute"/>
            <person name="Mondo S.J."/>
            <person name="Dannebaum R.O."/>
            <person name="Kuo R.C."/>
            <person name="Labutti K."/>
            <person name="Haridas S."/>
            <person name="Kuo A."/>
            <person name="Salamov A."/>
            <person name="Ahrendt S.R."/>
            <person name="Lipzen A."/>
            <person name="Sullivan W."/>
            <person name="Andreopoulos W.B."/>
            <person name="Clum A."/>
            <person name="Lindquist E."/>
            <person name="Daum C."/>
            <person name="Ramamoorthy G.K."/>
            <person name="Gryganskyi A."/>
            <person name="Culley D."/>
            <person name="Magnuson J.K."/>
            <person name="James T.Y."/>
            <person name="O'Malley M.A."/>
            <person name="Stajich J.E."/>
            <person name="Spatafora J.W."/>
            <person name="Visel A."/>
            <person name="Grigoriev I.V."/>
        </authorList>
    </citation>
    <scope>NUCLEOTIDE SEQUENCE [LARGE SCALE GENOMIC DNA]</scope>
    <source>
        <strain evidence="7 8">CBS 115471</strain>
    </source>
</reference>
<evidence type="ECO:0000313" key="8">
    <source>
        <dbReference type="Proteomes" id="UP000193144"/>
    </source>
</evidence>
<feature type="transmembrane region" description="Helical" evidence="6">
    <location>
        <begin position="142"/>
        <end position="166"/>
    </location>
</feature>
<feature type="transmembrane region" description="Helical" evidence="6">
    <location>
        <begin position="524"/>
        <end position="543"/>
    </location>
</feature>
<feature type="transmembrane region" description="Helical" evidence="6">
    <location>
        <begin position="63"/>
        <end position="86"/>
    </location>
</feature>
<keyword evidence="5 6" id="KW-0472">Membrane</keyword>
<keyword evidence="8" id="KW-1185">Reference proteome</keyword>